<evidence type="ECO:0000256" key="9">
    <source>
        <dbReference type="ARBA" id="ARBA00023004"/>
    </source>
</evidence>
<dbReference type="NCBIfam" id="TIGR00720">
    <property type="entry name" value="sda_mono"/>
    <property type="match status" value="1"/>
</dbReference>
<feature type="domain" description="Serine dehydratase beta chain" evidence="15">
    <location>
        <begin position="6"/>
        <end position="158"/>
    </location>
</feature>
<name>A0A191WE19_9MICO</name>
<evidence type="ECO:0000256" key="8">
    <source>
        <dbReference type="ARBA" id="ARBA00022723"/>
    </source>
</evidence>
<dbReference type="GO" id="GO:0051539">
    <property type="term" value="F:4 iron, 4 sulfur cluster binding"/>
    <property type="evidence" value="ECO:0007669"/>
    <property type="project" value="UniProtKB-UniRule"/>
</dbReference>
<dbReference type="OrthoDB" id="9805537at2"/>
<comment type="similarity">
    <text evidence="3 13">Belongs to the iron-sulfur dependent L-serine dehydratase family.</text>
</comment>
<dbReference type="KEGG" id="agy:ATC03_06610"/>
<evidence type="ECO:0000256" key="12">
    <source>
        <dbReference type="ARBA" id="ARBA00049406"/>
    </source>
</evidence>
<dbReference type="Gene3D" id="3.30.1330.90">
    <property type="entry name" value="D-3-phosphoglycerate dehydrogenase, domain 3"/>
    <property type="match status" value="1"/>
</dbReference>
<evidence type="ECO:0000256" key="1">
    <source>
        <dbReference type="ARBA" id="ARBA00001966"/>
    </source>
</evidence>
<keyword evidence="11 13" id="KW-0456">Lyase</keyword>
<keyword evidence="8 13" id="KW-0479">Metal-binding</keyword>
<dbReference type="InterPro" id="IPR004644">
    <property type="entry name" value="Fe-S_L-Ser_mono"/>
</dbReference>
<evidence type="ECO:0000259" key="14">
    <source>
        <dbReference type="Pfam" id="PF03313"/>
    </source>
</evidence>
<reference evidence="17" key="2">
    <citation type="submission" date="2016-01" db="EMBL/GenBank/DDBJ databases">
        <title>Complete genome sequence of Agromyces aureus AR33T and comparison with related organisms.</title>
        <authorList>
            <person name="Corretto E."/>
            <person name="Antonielli L."/>
            <person name="Sessitsch A."/>
            <person name="Brader G."/>
        </authorList>
    </citation>
    <scope>NUCLEOTIDE SEQUENCE [LARGE SCALE GENOMIC DNA]</scope>
    <source>
        <strain evidence="17">AR33</strain>
    </source>
</reference>
<comment type="cofactor">
    <cofactor evidence="1 13">
        <name>[4Fe-4S] cluster</name>
        <dbReference type="ChEBI" id="CHEBI:49883"/>
    </cofactor>
</comment>
<dbReference type="AlphaFoldDB" id="A0A191WE19"/>
<sequence>MTAFVSALDLFSIGIGPSSSHTVGPMRAARAFADRLVDEGVLDHVARVTCTLFGSLGATGLGHGTPDAVVAGLRGLRPDDCDPDDVRNAWTTLGEGAEVLLAGRHPIVMSTEDVAFAPRTRLPGHPNAMTLQAWRGDDPLPLVEETYYSVGGGFIRRDGDAPQESEVVRYPLAYSNAAELLELCERHGVSMCDIVRANEVALHGDEGIDAGLDAIWAAMAVCVDHGLDTAGTLPGGLGVKRRAPDVRRRLEEYERDEAAHPGARDTSTEWLHAFALAVNEENASGGRVVTAPTNGAAGIIPAVGHYYLRFVPGADAAGIRRFLLTAAAIASLVKRNASISGAEGGCQAEVGSACAMAAGALCAVLGGTPRQVENAAEIAMEHHLGLTCDPVGGLVQVPCIERNAIASSTAVSAARLALHGDGTHLVSLDTVIETMRQTGLDMKSKYKETSLGGLAVNVVEC</sequence>
<keyword evidence="6 13" id="KW-0312">Gluconeogenesis</keyword>
<gene>
    <name evidence="16" type="ORF">ATC03_06610</name>
</gene>
<evidence type="ECO:0000259" key="15">
    <source>
        <dbReference type="Pfam" id="PF03315"/>
    </source>
</evidence>
<evidence type="ECO:0000313" key="16">
    <source>
        <dbReference type="EMBL" id="ANJ26443.1"/>
    </source>
</evidence>
<dbReference type="SUPFAM" id="SSF143548">
    <property type="entry name" value="Serine metabolism enzymes domain"/>
    <property type="match status" value="1"/>
</dbReference>
<organism evidence="16 17">
    <name type="scientific">Agromyces aureus</name>
    <dbReference type="NCBI Taxonomy" id="453304"/>
    <lineage>
        <taxon>Bacteria</taxon>
        <taxon>Bacillati</taxon>
        <taxon>Actinomycetota</taxon>
        <taxon>Actinomycetes</taxon>
        <taxon>Micrococcales</taxon>
        <taxon>Microbacteriaceae</taxon>
        <taxon>Agromyces</taxon>
    </lineage>
</organism>
<dbReference type="EC" id="4.3.1.17" evidence="4 13"/>
<evidence type="ECO:0000256" key="4">
    <source>
        <dbReference type="ARBA" id="ARBA00012093"/>
    </source>
</evidence>
<dbReference type="Proteomes" id="UP000078437">
    <property type="component" value="Chromosome"/>
</dbReference>
<dbReference type="GO" id="GO:0046872">
    <property type="term" value="F:metal ion binding"/>
    <property type="evidence" value="ECO:0007669"/>
    <property type="project" value="UniProtKB-KW"/>
</dbReference>
<evidence type="ECO:0000256" key="5">
    <source>
        <dbReference type="ARBA" id="ARBA00018995"/>
    </source>
</evidence>
<comment type="pathway">
    <text evidence="2">Carbohydrate biosynthesis; gluconeogenesis.</text>
</comment>
<evidence type="ECO:0000256" key="6">
    <source>
        <dbReference type="ARBA" id="ARBA00022432"/>
    </source>
</evidence>
<keyword evidence="7 13" id="KW-0004">4Fe-4S</keyword>
<accession>A0A191WE19</accession>
<dbReference type="GO" id="GO:0003941">
    <property type="term" value="F:L-serine ammonia-lyase activity"/>
    <property type="evidence" value="ECO:0007669"/>
    <property type="project" value="UniProtKB-UniRule"/>
</dbReference>
<dbReference type="InterPro" id="IPR005131">
    <property type="entry name" value="Ser_deHydtase_bsu"/>
</dbReference>
<dbReference type="PANTHER" id="PTHR30182">
    <property type="entry name" value="L-SERINE DEHYDRATASE"/>
    <property type="match status" value="1"/>
</dbReference>
<evidence type="ECO:0000313" key="17">
    <source>
        <dbReference type="Proteomes" id="UP000078437"/>
    </source>
</evidence>
<dbReference type="GO" id="GO:0006094">
    <property type="term" value="P:gluconeogenesis"/>
    <property type="evidence" value="ECO:0007669"/>
    <property type="project" value="UniProtKB-KW"/>
</dbReference>
<evidence type="ECO:0000256" key="7">
    <source>
        <dbReference type="ARBA" id="ARBA00022485"/>
    </source>
</evidence>
<evidence type="ECO:0000256" key="13">
    <source>
        <dbReference type="RuleBase" id="RU366059"/>
    </source>
</evidence>
<dbReference type="InterPro" id="IPR029009">
    <property type="entry name" value="ASB_dom_sf"/>
</dbReference>
<evidence type="ECO:0000256" key="2">
    <source>
        <dbReference type="ARBA" id="ARBA00004742"/>
    </source>
</evidence>
<dbReference type="InterPro" id="IPR051318">
    <property type="entry name" value="Fe-S_L-Ser"/>
</dbReference>
<evidence type="ECO:0000256" key="10">
    <source>
        <dbReference type="ARBA" id="ARBA00023014"/>
    </source>
</evidence>
<proteinExistence type="inferred from homology"/>
<dbReference type="STRING" id="453304.ATC03_06610"/>
<comment type="catalytic activity">
    <reaction evidence="12 13">
        <text>L-serine = pyruvate + NH4(+)</text>
        <dbReference type="Rhea" id="RHEA:19169"/>
        <dbReference type="ChEBI" id="CHEBI:15361"/>
        <dbReference type="ChEBI" id="CHEBI:28938"/>
        <dbReference type="ChEBI" id="CHEBI:33384"/>
        <dbReference type="EC" id="4.3.1.17"/>
    </reaction>
</comment>
<keyword evidence="9 13" id="KW-0408">Iron</keyword>
<dbReference type="EMBL" id="CP013979">
    <property type="protein sequence ID" value="ANJ26443.1"/>
    <property type="molecule type" value="Genomic_DNA"/>
</dbReference>
<keyword evidence="10 13" id="KW-0411">Iron-sulfur</keyword>
<dbReference type="FunFam" id="3.30.1330.90:FF:000001">
    <property type="entry name" value="L-serine ammonia-lyase 1"/>
    <property type="match status" value="1"/>
</dbReference>
<dbReference type="InterPro" id="IPR005130">
    <property type="entry name" value="Ser_deHydtase-like_asu"/>
</dbReference>
<dbReference type="RefSeq" id="WP_067874646.1">
    <property type="nucleotide sequence ID" value="NZ_CP013979.1"/>
</dbReference>
<protein>
    <recommendedName>
        <fullName evidence="5 13">L-serine dehydratase</fullName>
        <ecNumber evidence="4 13">4.3.1.17</ecNumber>
    </recommendedName>
</protein>
<keyword evidence="17" id="KW-1185">Reference proteome</keyword>
<dbReference type="Pfam" id="PF03313">
    <property type="entry name" value="SDH_alpha"/>
    <property type="match status" value="1"/>
</dbReference>
<dbReference type="Pfam" id="PF03315">
    <property type="entry name" value="SDH_beta"/>
    <property type="match status" value="1"/>
</dbReference>
<reference evidence="16 17" key="1">
    <citation type="journal article" date="2016" name="Int. J. Syst. Evol. Microbiol.">
        <title>Agromyces aureus sp. nov., isolated from the rhizosphere of Salix caprea L. grown in a heavy-metal-contaminated soil.</title>
        <authorList>
            <person name="Corretto E."/>
            <person name="Antonielli L."/>
            <person name="Sessitsch A."/>
            <person name="Compant S."/>
            <person name="Gorfer M."/>
            <person name="Kuffner M."/>
            <person name="Brader G."/>
        </authorList>
    </citation>
    <scope>NUCLEOTIDE SEQUENCE [LARGE SCALE GENOMIC DNA]</scope>
    <source>
        <strain evidence="16 17">AR33</strain>
    </source>
</reference>
<feature type="domain" description="Serine dehydratase-like alpha subunit" evidence="14">
    <location>
        <begin position="187"/>
        <end position="455"/>
    </location>
</feature>
<dbReference type="PANTHER" id="PTHR30182:SF1">
    <property type="entry name" value="L-SERINE DEHYDRATASE 1"/>
    <property type="match status" value="1"/>
</dbReference>
<evidence type="ECO:0000256" key="11">
    <source>
        <dbReference type="ARBA" id="ARBA00023239"/>
    </source>
</evidence>
<evidence type="ECO:0000256" key="3">
    <source>
        <dbReference type="ARBA" id="ARBA00008636"/>
    </source>
</evidence>